<dbReference type="KEGG" id="ddd:Dda3937_03730"/>
<name>E0SAR4_DICD3</name>
<dbReference type="Proteomes" id="UP000006859">
    <property type="component" value="Chromosome"/>
</dbReference>
<proteinExistence type="predicted"/>
<dbReference type="AlphaFoldDB" id="E0SAR4"/>
<gene>
    <name evidence="1" type="ordered locus">Dda3937_03730</name>
</gene>
<organism evidence="1 2">
    <name type="scientific">Dickeya dadantii (strain 3937)</name>
    <name type="common">Erwinia chrysanthemi (strain 3937)</name>
    <dbReference type="NCBI Taxonomy" id="198628"/>
    <lineage>
        <taxon>Bacteria</taxon>
        <taxon>Pseudomonadati</taxon>
        <taxon>Pseudomonadota</taxon>
        <taxon>Gammaproteobacteria</taxon>
        <taxon>Enterobacterales</taxon>
        <taxon>Pectobacteriaceae</taxon>
        <taxon>Dickeya</taxon>
    </lineage>
</organism>
<reference evidence="1 2" key="1">
    <citation type="journal article" date="2011" name="J. Bacteriol.">
        <title>Genome sequence of the plant-pathogenic bacterium Dickeya dadantii 3937.</title>
        <authorList>
            <person name="Glasner J.D."/>
            <person name="Yang C.H."/>
            <person name="Reverchon S."/>
            <person name="Hugouvieux-Cotte-Pattat N."/>
            <person name="Condemine G."/>
            <person name="Bohin J.P."/>
            <person name="Van Gijsegem F."/>
            <person name="Yang S."/>
            <person name="Franza T."/>
            <person name="Expert D."/>
            <person name="Plunkett G. III"/>
            <person name="San Francisco M.J."/>
            <person name="Charkowski A.O."/>
            <person name="Py B."/>
            <person name="Bell K."/>
            <person name="Rauscher L."/>
            <person name="Rodriguez-Palenzuela P."/>
            <person name="Toussaint A."/>
            <person name="Holeva M.C."/>
            <person name="He S.Y."/>
            <person name="Douet V."/>
            <person name="Boccara M."/>
            <person name="Blanco C."/>
            <person name="Toth I."/>
            <person name="Anderson B.D."/>
            <person name="Biehl B.S."/>
            <person name="Mau B."/>
            <person name="Flynn S.M."/>
            <person name="Barras F."/>
            <person name="Lindeberg M."/>
            <person name="Birch P.R."/>
            <person name="Tsuyumu S."/>
            <person name="Shi X."/>
            <person name="Hibbing M."/>
            <person name="Yap M.N."/>
            <person name="Carpentier M."/>
            <person name="Dassa E."/>
            <person name="Umehara M."/>
            <person name="Kim J.F."/>
            <person name="Rusch M."/>
            <person name="Soni P."/>
            <person name="Mayhew G.F."/>
            <person name="Fouts D.E."/>
            <person name="Gill S.R."/>
            <person name="Blattner F.R."/>
            <person name="Keen N.T."/>
            <person name="Perna N.T."/>
        </authorList>
    </citation>
    <scope>NUCLEOTIDE SEQUENCE [LARGE SCALE GENOMIC DNA]</scope>
    <source>
        <strain evidence="1 2">3937</strain>
    </source>
</reference>
<dbReference type="eggNOG" id="ENOG5033X25">
    <property type="taxonomic scope" value="Bacteria"/>
</dbReference>
<dbReference type="EMBL" id="CP002038">
    <property type="protein sequence ID" value="ADM98295.1"/>
    <property type="molecule type" value="Genomic_DNA"/>
</dbReference>
<protein>
    <submittedName>
        <fullName evidence="1">Uncharacterized protein</fullName>
    </submittedName>
</protein>
<accession>E0SAR4</accession>
<dbReference type="HOGENOM" id="CLU_2034345_0_0_6"/>
<keyword evidence="2" id="KW-1185">Reference proteome</keyword>
<sequence>MRKQRYAMDYVCHGLLAKNEREHRHMTNKNRILIISVLALSACSTAPRNEPTDTAFRHVARAANECTADLLAQVKHLDGKYRVMTRYYIKNQTINTDGGGKIIDTQVREIPAINADALDKGESGSAWRDCMMRKNALAPEIVMSQS</sequence>
<evidence type="ECO:0000313" key="1">
    <source>
        <dbReference type="EMBL" id="ADM98295.1"/>
    </source>
</evidence>
<evidence type="ECO:0000313" key="2">
    <source>
        <dbReference type="Proteomes" id="UP000006859"/>
    </source>
</evidence>